<gene>
    <name evidence="2" type="ORF">Ttaiw_02014</name>
</gene>
<sequence length="158" mass="17078">MTRQAIAAAAARWHWPPGVRPYAPDDWHVTLHFLGAVPLARLPALQAGLAVPFTPFRWTLEGPACWPHGLAVLASARAAPPLAALHRRLAHALRALALPVETWPLRPHVTLARRADGAQCPAGGSPIVWPVREYVLARSTGEPAPRYTIVARYPATGP</sequence>
<keyword evidence="3" id="KW-1185">Reference proteome</keyword>
<dbReference type="SUPFAM" id="SSF55144">
    <property type="entry name" value="LigT-like"/>
    <property type="match status" value="1"/>
</dbReference>
<organism evidence="2 3">
    <name type="scientific">Tepidimonas taiwanensis</name>
    <dbReference type="NCBI Taxonomy" id="307486"/>
    <lineage>
        <taxon>Bacteria</taxon>
        <taxon>Pseudomonadati</taxon>
        <taxon>Pseudomonadota</taxon>
        <taxon>Betaproteobacteria</taxon>
        <taxon>Burkholderiales</taxon>
        <taxon>Tepidimonas</taxon>
    </lineage>
</organism>
<keyword evidence="1 2" id="KW-0378">Hydrolase</keyword>
<proteinExistence type="predicted"/>
<dbReference type="Gene3D" id="3.90.1140.10">
    <property type="entry name" value="Cyclic phosphodiesterase"/>
    <property type="match status" value="1"/>
</dbReference>
<comment type="caution">
    <text evidence="2">The sequence shown here is derived from an EMBL/GenBank/DDBJ whole genome shotgun (WGS) entry which is preliminary data.</text>
</comment>
<dbReference type="STRING" id="307486.GCA_000807215_01561"/>
<evidence type="ECO:0000313" key="3">
    <source>
        <dbReference type="Proteomes" id="UP000317763"/>
    </source>
</evidence>
<evidence type="ECO:0000313" key="2">
    <source>
        <dbReference type="EMBL" id="TSE30177.1"/>
    </source>
</evidence>
<dbReference type="InterPro" id="IPR004175">
    <property type="entry name" value="RNA_CPDase"/>
</dbReference>
<dbReference type="EC" id="3.1.4.-" evidence="2"/>
<name>A0A554X2W9_9BURK</name>
<dbReference type="NCBIfam" id="TIGR02258">
    <property type="entry name" value="2_5_ligase"/>
    <property type="match status" value="1"/>
</dbReference>
<dbReference type="EMBL" id="VJOM01000025">
    <property type="protein sequence ID" value="TSE30177.1"/>
    <property type="molecule type" value="Genomic_DNA"/>
</dbReference>
<reference evidence="2 3" key="1">
    <citation type="submission" date="2019-07" db="EMBL/GenBank/DDBJ databases">
        <title>Tepidimonas taiwanensis I1-1 draft genome.</title>
        <authorList>
            <person name="Da Costa M.S."/>
            <person name="Froufe H.J.C."/>
            <person name="Egas C."/>
            <person name="Albuquerque L."/>
        </authorList>
    </citation>
    <scope>NUCLEOTIDE SEQUENCE [LARGE SCALE GENOMIC DNA]</scope>
    <source>
        <strain evidence="2 3">I1-1</strain>
    </source>
</reference>
<dbReference type="GO" id="GO:0008664">
    <property type="term" value="F:RNA 2',3'-cyclic 3'-phosphodiesterase activity"/>
    <property type="evidence" value="ECO:0007669"/>
    <property type="project" value="InterPro"/>
</dbReference>
<dbReference type="PANTHER" id="PTHR35561:SF1">
    <property type="entry name" value="RNA 2',3'-CYCLIC PHOSPHODIESTERASE"/>
    <property type="match status" value="1"/>
</dbReference>
<protein>
    <submittedName>
        <fullName evidence="2">RNA 2',3'-cyclic phosphodiesterase</fullName>
        <ecNumber evidence="2">3.1.4.-</ecNumber>
    </submittedName>
</protein>
<dbReference type="Proteomes" id="UP000317763">
    <property type="component" value="Unassembled WGS sequence"/>
</dbReference>
<evidence type="ECO:0000256" key="1">
    <source>
        <dbReference type="ARBA" id="ARBA00022801"/>
    </source>
</evidence>
<dbReference type="PANTHER" id="PTHR35561">
    <property type="entry name" value="RNA 2',3'-CYCLIC PHOSPHODIESTERASE"/>
    <property type="match status" value="1"/>
</dbReference>
<dbReference type="AlphaFoldDB" id="A0A554X2W9"/>
<dbReference type="Pfam" id="PF13563">
    <property type="entry name" value="2_5_RNA_ligase2"/>
    <property type="match status" value="1"/>
</dbReference>
<accession>A0A554X2W9</accession>
<dbReference type="InterPro" id="IPR009097">
    <property type="entry name" value="Cyclic_Pdiesterase"/>
</dbReference>
<dbReference type="GO" id="GO:0004113">
    <property type="term" value="F:2',3'-cyclic-nucleotide 3'-phosphodiesterase activity"/>
    <property type="evidence" value="ECO:0007669"/>
    <property type="project" value="InterPro"/>
</dbReference>